<sequence length="314" mass="35243">MKIEDIDKASMVVPPSPRQWLIEGRESVRYGWDEGYIKKHGQKFSPWAFAKNCAAVLGHTRANGKSTLMTEMAEVIMAVAQPHIESIGHERYVVNNFDYSYLWHKMRPPFYGAFMNNVTASGLLHLYEATGVGKYLLLADRLLMTSVDTRAAIPLCSDGGDGDFWLHEYVFRTDSDGSAWSEINSADIWRQARIYNGHIHALLPLMRMREMTGLPDYDRAIRKAVATMRKWLPAQVHEGRYFSYSPDMPIFPDYGQKRALHLAESLGQLTGDAVIADAAATAKGVWAGIEGREKEVIAAAADNAKQKYLASLKK</sequence>
<comment type="caution">
    <text evidence="2">The sequence shown here is derived from an EMBL/GenBank/DDBJ whole genome shotgun (WGS) entry which is preliminary data.</text>
</comment>
<name>A0A2W7NU31_9BURK</name>
<dbReference type="EMBL" id="QKZN01000007">
    <property type="protein sequence ID" value="PZX25958.1"/>
    <property type="molecule type" value="Genomic_DNA"/>
</dbReference>
<accession>A0A2W7NU31</accession>
<evidence type="ECO:0000313" key="3">
    <source>
        <dbReference type="Proteomes" id="UP000249638"/>
    </source>
</evidence>
<reference evidence="2" key="1">
    <citation type="submission" date="2018-06" db="EMBL/GenBank/DDBJ databases">
        <title>Genomic Encyclopedia of Type Strains, Phase IV (KMG-V): Genome sequencing to study the core and pangenomes of soil and plant-associated prokaryotes.</title>
        <authorList>
            <person name="Whitman W."/>
        </authorList>
    </citation>
    <scope>NUCLEOTIDE SEQUENCE [LARGE SCALE GENOMIC DNA]</scope>
    <source>
        <strain evidence="2">MLR2-44</strain>
    </source>
</reference>
<dbReference type="InterPro" id="IPR010598">
    <property type="entry name" value="C5-epim_C"/>
</dbReference>
<gene>
    <name evidence="2" type="ORF">C7416_10728</name>
</gene>
<protein>
    <recommendedName>
        <fullName evidence="1">D-glucuronyl C5-epimerase C-terminal domain-containing protein</fullName>
    </recommendedName>
</protein>
<feature type="domain" description="D-glucuronyl C5-epimerase C-terminal" evidence="1">
    <location>
        <begin position="97"/>
        <end position="245"/>
    </location>
</feature>
<keyword evidence="3" id="KW-1185">Reference proteome</keyword>
<dbReference type="InterPro" id="IPR008928">
    <property type="entry name" value="6-hairpin_glycosidase_sf"/>
</dbReference>
<proteinExistence type="predicted"/>
<dbReference type="GO" id="GO:0005975">
    <property type="term" value="P:carbohydrate metabolic process"/>
    <property type="evidence" value="ECO:0007669"/>
    <property type="project" value="InterPro"/>
</dbReference>
<dbReference type="Pfam" id="PF06662">
    <property type="entry name" value="C5-epim_C"/>
    <property type="match status" value="1"/>
</dbReference>
<evidence type="ECO:0000259" key="1">
    <source>
        <dbReference type="Pfam" id="PF06662"/>
    </source>
</evidence>
<dbReference type="AlphaFoldDB" id="A0A2W7NU31"/>
<evidence type="ECO:0000313" key="2">
    <source>
        <dbReference type="EMBL" id="PZX25958.1"/>
    </source>
</evidence>
<dbReference type="Proteomes" id="UP000249638">
    <property type="component" value="Unassembled WGS sequence"/>
</dbReference>
<dbReference type="SUPFAM" id="SSF48208">
    <property type="entry name" value="Six-hairpin glycosidases"/>
    <property type="match status" value="1"/>
</dbReference>
<organism evidence="2 3">
    <name type="scientific">Cupriavidus phytorum</name>
    <dbReference type="NCBI Taxonomy" id="3024399"/>
    <lineage>
        <taxon>Bacteria</taxon>
        <taxon>Pseudomonadati</taxon>
        <taxon>Pseudomonadota</taxon>
        <taxon>Betaproteobacteria</taxon>
        <taxon>Burkholderiales</taxon>
        <taxon>Burkholderiaceae</taxon>
        <taxon>Cupriavidus</taxon>
    </lineage>
</organism>